<dbReference type="Gene3D" id="3.30.2010.10">
    <property type="entry name" value="Metalloproteases ('zincins'), catalytic domain"/>
    <property type="match status" value="1"/>
</dbReference>
<name>A0A391PA16_9FIRM</name>
<feature type="domain" description="YgjP-like metallopeptidase" evidence="1">
    <location>
        <begin position="13"/>
        <end position="72"/>
    </location>
</feature>
<dbReference type="PANTHER" id="PTHR30399">
    <property type="entry name" value="UNCHARACTERIZED PROTEIN YGJP"/>
    <property type="match status" value="1"/>
</dbReference>
<accession>A0A391PA16</accession>
<dbReference type="EMBL" id="BHGK01000001">
    <property type="protein sequence ID" value="GCA67838.1"/>
    <property type="molecule type" value="Genomic_DNA"/>
</dbReference>
<dbReference type="InterPro" id="IPR053136">
    <property type="entry name" value="UTP_pyrophosphatase-like"/>
</dbReference>
<keyword evidence="3" id="KW-1185">Reference proteome</keyword>
<gene>
    <name evidence="2" type="ORF">KGMB01110_22740</name>
</gene>
<protein>
    <submittedName>
        <fullName evidence="2">Peptidase</fullName>
    </submittedName>
</protein>
<evidence type="ECO:0000313" key="2">
    <source>
        <dbReference type="EMBL" id="GCA67838.1"/>
    </source>
</evidence>
<dbReference type="CDD" id="cd07344">
    <property type="entry name" value="M48_yhfN_like"/>
    <property type="match status" value="1"/>
</dbReference>
<organism evidence="2 3">
    <name type="scientific">Mediterraneibacter butyricigenes</name>
    <dbReference type="NCBI Taxonomy" id="2316025"/>
    <lineage>
        <taxon>Bacteria</taxon>
        <taxon>Bacillati</taxon>
        <taxon>Bacillota</taxon>
        <taxon>Clostridia</taxon>
        <taxon>Lachnospirales</taxon>
        <taxon>Lachnospiraceae</taxon>
        <taxon>Mediterraneibacter</taxon>
    </lineage>
</organism>
<feature type="domain" description="YgjP-like metallopeptidase" evidence="1">
    <location>
        <begin position="76"/>
        <end position="175"/>
    </location>
</feature>
<reference evidence="3" key="1">
    <citation type="submission" date="2018-09" db="EMBL/GenBank/DDBJ databases">
        <title>Draft Genome Sequence of Mediterraneibacter sp. KCTC 15684.</title>
        <authorList>
            <person name="Kim J.S."/>
            <person name="Han K.I."/>
            <person name="Suh M.K."/>
            <person name="Lee K.C."/>
            <person name="Eom M.K."/>
            <person name="Lee J.H."/>
            <person name="Park S.H."/>
            <person name="Kang S.W."/>
            <person name="Park J.E."/>
            <person name="Oh B.S."/>
            <person name="Yu S.Y."/>
            <person name="Choi S.H."/>
            <person name="Lee D.H."/>
            <person name="Yoon H."/>
            <person name="Kim B."/>
            <person name="Yang S.J."/>
            <person name="Lee J.S."/>
        </authorList>
    </citation>
    <scope>NUCLEOTIDE SEQUENCE [LARGE SCALE GENOMIC DNA]</scope>
    <source>
        <strain evidence="3">KCTC 15684</strain>
    </source>
</reference>
<comment type="caution">
    <text evidence="2">The sequence shown here is derived from an EMBL/GenBank/DDBJ whole genome shotgun (WGS) entry which is preliminary data.</text>
</comment>
<sequence length="182" mass="21595">MEYKIKILYSSRKTLALEIKDPGDLLVRAPKGLPRQKILDFVAEKENWIQKHMKRMEERKKEQEIFAQVSGEELQMLTTAAKREILGIVERYAKIMGVDYGRITIRHQKTRWGSCSSKGNLNFNCYLMLAPQEVLEYVVVHELAHRREMNHSKAFWKIVEQYKPNYKWSKRWLKEEGVKLLA</sequence>
<evidence type="ECO:0000259" key="1">
    <source>
        <dbReference type="Pfam" id="PF01863"/>
    </source>
</evidence>
<dbReference type="InterPro" id="IPR002725">
    <property type="entry name" value="YgjP-like_metallopeptidase"/>
</dbReference>
<dbReference type="PANTHER" id="PTHR30399:SF1">
    <property type="entry name" value="UTP PYROPHOSPHATASE"/>
    <property type="match status" value="1"/>
</dbReference>
<evidence type="ECO:0000313" key="3">
    <source>
        <dbReference type="Proteomes" id="UP000265643"/>
    </source>
</evidence>
<dbReference type="Proteomes" id="UP000265643">
    <property type="component" value="Unassembled WGS sequence"/>
</dbReference>
<dbReference type="RefSeq" id="WP_119298472.1">
    <property type="nucleotide sequence ID" value="NZ_BHGK01000001.1"/>
</dbReference>
<dbReference type="Pfam" id="PF01863">
    <property type="entry name" value="YgjP-like"/>
    <property type="match status" value="2"/>
</dbReference>
<dbReference type="AlphaFoldDB" id="A0A391PA16"/>
<proteinExistence type="predicted"/>